<evidence type="ECO:0000313" key="2">
    <source>
        <dbReference type="Proteomes" id="UP000324638"/>
    </source>
</evidence>
<organism evidence="1 2">
    <name type="scientific">Brachyspira aalborgi</name>
    <dbReference type="NCBI Taxonomy" id="29522"/>
    <lineage>
        <taxon>Bacteria</taxon>
        <taxon>Pseudomonadati</taxon>
        <taxon>Spirochaetota</taxon>
        <taxon>Spirochaetia</taxon>
        <taxon>Brachyspirales</taxon>
        <taxon>Brachyspiraceae</taxon>
        <taxon>Brachyspira</taxon>
    </lineage>
</organism>
<protein>
    <submittedName>
        <fullName evidence="1">Uncharacterized protein</fullName>
    </submittedName>
</protein>
<gene>
    <name evidence="1" type="ORF">EPJ79_01885</name>
</gene>
<sequence>MSKEFDITKIKNCDEYCKKNIVMDEEKDILHNIHENVKKSEFKDYEALRKYLIDNPVRSVVYDDRMEMRPSCVARLDCLVQAYDDDIVEGQKTIENFNWDVEQQIIIWRGGF</sequence>
<accession>A0A5C8D3X5</accession>
<proteinExistence type="predicted"/>
<dbReference type="Proteomes" id="UP000324638">
    <property type="component" value="Unassembled WGS sequence"/>
</dbReference>
<evidence type="ECO:0000313" key="1">
    <source>
        <dbReference type="EMBL" id="TXJ19936.1"/>
    </source>
</evidence>
<dbReference type="EMBL" id="SAXU01000001">
    <property type="protein sequence ID" value="TXJ19936.1"/>
    <property type="molecule type" value="Genomic_DNA"/>
</dbReference>
<name>A0A5C8D3X5_9SPIR</name>
<dbReference type="AlphaFoldDB" id="A0A5C8D3X5"/>
<dbReference type="RefSeq" id="WP_147738237.1">
    <property type="nucleotide sequence ID" value="NZ_SAXU01000001.1"/>
</dbReference>
<comment type="caution">
    <text evidence="1">The sequence shown here is derived from an EMBL/GenBank/DDBJ whole genome shotgun (WGS) entry which is preliminary data.</text>
</comment>
<reference evidence="1 2" key="1">
    <citation type="journal article" date="1992" name="Lakartidningen">
        <title>[Penicillin V and not amoxicillin is the first choice preparation in acute otitis].</title>
        <authorList>
            <person name="Kamme C."/>
            <person name="Lundgren K."/>
            <person name="Prellner K."/>
        </authorList>
    </citation>
    <scope>NUCLEOTIDE SEQUENCE [LARGE SCALE GENOMIC DNA]</scope>
    <source>
        <strain evidence="1 2">513A</strain>
    </source>
</reference>